<reference evidence="5" key="1">
    <citation type="journal article" date="2015" name="Nature">
        <title>Complex archaea that bridge the gap between prokaryotes and eukaryotes.</title>
        <authorList>
            <person name="Spang A."/>
            <person name="Saw J.H."/>
            <person name="Jorgensen S.L."/>
            <person name="Zaremba-Niedzwiedzka K."/>
            <person name="Martijn J."/>
            <person name="Lind A.E."/>
            <person name="van Eijk R."/>
            <person name="Schleper C."/>
            <person name="Guy L."/>
            <person name="Ettema T.J."/>
        </authorList>
    </citation>
    <scope>NUCLEOTIDE SEQUENCE</scope>
</reference>
<keyword evidence="3" id="KW-0464">Manganese</keyword>
<dbReference type="AlphaFoldDB" id="A0A0F8Y1K8"/>
<keyword evidence="1" id="KW-0479">Metal-binding</keyword>
<dbReference type="InterPro" id="IPR004464">
    <property type="entry name" value="FBPase_class-2/SBPase"/>
</dbReference>
<dbReference type="Pfam" id="PF03320">
    <property type="entry name" value="FBPase_glpX"/>
    <property type="match status" value="1"/>
</dbReference>
<proteinExistence type="predicted"/>
<keyword evidence="2" id="KW-0378">Hydrolase</keyword>
<gene>
    <name evidence="5" type="ORF">LCGC14_2954030</name>
</gene>
<evidence type="ECO:0000256" key="2">
    <source>
        <dbReference type="ARBA" id="ARBA00022801"/>
    </source>
</evidence>
<dbReference type="GO" id="GO:0006071">
    <property type="term" value="P:glycerol metabolic process"/>
    <property type="evidence" value="ECO:0007669"/>
    <property type="project" value="InterPro"/>
</dbReference>
<evidence type="ECO:0000256" key="1">
    <source>
        <dbReference type="ARBA" id="ARBA00022723"/>
    </source>
</evidence>
<dbReference type="PANTHER" id="PTHR30447">
    <property type="entry name" value="FRUCTOSE-1,6-BISPHOSPHATASE CLASS 2"/>
    <property type="match status" value="1"/>
</dbReference>
<name>A0A0F8Y1K8_9ZZZZ</name>
<feature type="non-terminal residue" evidence="5">
    <location>
        <position position="146"/>
    </location>
</feature>
<sequence>MWRIMQTTFGGPSEAPEKQGNCFMACVCSLLHVSLERAPRLNMSTDEWLEVAQRFVSEQNHWLLFLPAEWADALGPDNVLGLMPGLLTGTPLFGARLQAVAKTLGEDIDDVTAVILDRDRHTEIVKECREVGARIRLIPDGDVAGA</sequence>
<dbReference type="GO" id="GO:0046872">
    <property type="term" value="F:metal ion binding"/>
    <property type="evidence" value="ECO:0007669"/>
    <property type="project" value="UniProtKB-KW"/>
</dbReference>
<organism evidence="5">
    <name type="scientific">marine sediment metagenome</name>
    <dbReference type="NCBI Taxonomy" id="412755"/>
    <lineage>
        <taxon>unclassified sequences</taxon>
        <taxon>metagenomes</taxon>
        <taxon>ecological metagenomes</taxon>
    </lineage>
</organism>
<evidence type="ECO:0000256" key="3">
    <source>
        <dbReference type="ARBA" id="ARBA00023211"/>
    </source>
</evidence>
<protein>
    <submittedName>
        <fullName evidence="5">Uncharacterized protein</fullName>
    </submittedName>
</protein>
<dbReference type="GO" id="GO:0042132">
    <property type="term" value="F:fructose 1,6-bisphosphate 1-phosphatase activity"/>
    <property type="evidence" value="ECO:0007669"/>
    <property type="project" value="InterPro"/>
</dbReference>
<comment type="caution">
    <text evidence="5">The sequence shown here is derived from an EMBL/GenBank/DDBJ whole genome shotgun (WGS) entry which is preliminary data.</text>
</comment>
<keyword evidence="4" id="KW-0119">Carbohydrate metabolism</keyword>
<evidence type="ECO:0000256" key="4">
    <source>
        <dbReference type="ARBA" id="ARBA00023277"/>
    </source>
</evidence>
<dbReference type="GO" id="GO:0006094">
    <property type="term" value="P:gluconeogenesis"/>
    <property type="evidence" value="ECO:0007669"/>
    <property type="project" value="InterPro"/>
</dbReference>
<accession>A0A0F8Y1K8</accession>
<dbReference type="GO" id="GO:0030388">
    <property type="term" value="P:fructose 1,6-bisphosphate metabolic process"/>
    <property type="evidence" value="ECO:0007669"/>
    <property type="project" value="TreeGrafter"/>
</dbReference>
<dbReference type="PANTHER" id="PTHR30447:SF0">
    <property type="entry name" value="FRUCTOSE-1,6-BISPHOSPHATASE 1 CLASS 2-RELATED"/>
    <property type="match status" value="1"/>
</dbReference>
<dbReference type="Gene3D" id="3.40.190.90">
    <property type="match status" value="1"/>
</dbReference>
<dbReference type="SUPFAM" id="SSF56655">
    <property type="entry name" value="Carbohydrate phosphatase"/>
    <property type="match status" value="1"/>
</dbReference>
<dbReference type="GO" id="GO:0005829">
    <property type="term" value="C:cytosol"/>
    <property type="evidence" value="ECO:0007669"/>
    <property type="project" value="TreeGrafter"/>
</dbReference>
<dbReference type="EMBL" id="LAZR01059611">
    <property type="protein sequence ID" value="KKK67440.1"/>
    <property type="molecule type" value="Genomic_DNA"/>
</dbReference>
<evidence type="ECO:0000313" key="5">
    <source>
        <dbReference type="EMBL" id="KKK67440.1"/>
    </source>
</evidence>